<gene>
    <name evidence="2" type="ORF">N0F65_011178</name>
</gene>
<keyword evidence="3" id="KW-1185">Reference proteome</keyword>
<dbReference type="AlphaFoldDB" id="A0AAV2Z428"/>
<proteinExistence type="predicted"/>
<comment type="caution">
    <text evidence="2">The sequence shown here is derived from an EMBL/GenBank/DDBJ whole genome shotgun (WGS) entry which is preliminary data.</text>
</comment>
<evidence type="ECO:0000313" key="2">
    <source>
        <dbReference type="EMBL" id="DBA02111.1"/>
    </source>
</evidence>
<feature type="transmembrane region" description="Helical" evidence="1">
    <location>
        <begin position="155"/>
        <end position="178"/>
    </location>
</feature>
<keyword evidence="1" id="KW-1133">Transmembrane helix</keyword>
<feature type="transmembrane region" description="Helical" evidence="1">
    <location>
        <begin position="27"/>
        <end position="47"/>
    </location>
</feature>
<keyword evidence="1" id="KW-0472">Membrane</keyword>
<reference evidence="2" key="1">
    <citation type="submission" date="2022-11" db="EMBL/GenBank/DDBJ databases">
        <authorList>
            <person name="Morgan W.R."/>
            <person name="Tartar A."/>
        </authorList>
    </citation>
    <scope>NUCLEOTIDE SEQUENCE</scope>
    <source>
        <strain evidence="2">ARSEF 373</strain>
    </source>
</reference>
<dbReference type="Proteomes" id="UP001146120">
    <property type="component" value="Unassembled WGS sequence"/>
</dbReference>
<dbReference type="EMBL" id="DAKRPA010000036">
    <property type="protein sequence ID" value="DBA02111.1"/>
    <property type="molecule type" value="Genomic_DNA"/>
</dbReference>
<evidence type="ECO:0000256" key="1">
    <source>
        <dbReference type="SAM" id="Phobius"/>
    </source>
</evidence>
<sequence>MHDQLSWLSFMAFNFLYAPSVKFLEQYHIVIGATYVLLTVLPLHGMIRMLLRRFQKKTVIDLKNSTPAQTGVVATIKGAISVVSIQGPYFTPLLMATETIEIALQTWQAYRISKYISNLQINVLYGIGIFVSCWSTAVIHYVWEHKRRHPLMARFMSVLVDTMLDFLWGVVFQGVLIWKYWSVGRTVSAVSVLQEVPENADRELRQILVVSFSNFCPTLDK</sequence>
<keyword evidence="1" id="KW-0812">Transmembrane</keyword>
<organism evidence="2 3">
    <name type="scientific">Lagenidium giganteum</name>
    <dbReference type="NCBI Taxonomy" id="4803"/>
    <lineage>
        <taxon>Eukaryota</taxon>
        <taxon>Sar</taxon>
        <taxon>Stramenopiles</taxon>
        <taxon>Oomycota</taxon>
        <taxon>Peronosporomycetes</taxon>
        <taxon>Pythiales</taxon>
        <taxon>Pythiaceae</taxon>
    </lineage>
</organism>
<accession>A0AAV2Z428</accession>
<reference evidence="2" key="2">
    <citation type="journal article" date="2023" name="Microbiol Resour">
        <title>Decontamination and Annotation of the Draft Genome Sequence of the Oomycete Lagenidium giganteum ARSEF 373.</title>
        <authorList>
            <person name="Morgan W.R."/>
            <person name="Tartar A."/>
        </authorList>
    </citation>
    <scope>NUCLEOTIDE SEQUENCE</scope>
    <source>
        <strain evidence="2">ARSEF 373</strain>
    </source>
</reference>
<name>A0AAV2Z428_9STRA</name>
<feature type="transmembrane region" description="Helical" evidence="1">
    <location>
        <begin position="123"/>
        <end position="143"/>
    </location>
</feature>
<evidence type="ECO:0000313" key="3">
    <source>
        <dbReference type="Proteomes" id="UP001146120"/>
    </source>
</evidence>
<protein>
    <submittedName>
        <fullName evidence="2">Uncharacterized protein</fullName>
    </submittedName>
</protein>